<dbReference type="PANTHER" id="PTHR43845">
    <property type="entry name" value="BLR5969 PROTEIN"/>
    <property type="match status" value="1"/>
</dbReference>
<proteinExistence type="predicted"/>
<name>X0TAT5_9ZZZZ</name>
<protein>
    <recommendedName>
        <fullName evidence="1">AMP-dependent synthetase/ligase domain-containing protein</fullName>
    </recommendedName>
</protein>
<reference evidence="2" key="1">
    <citation type="journal article" date="2014" name="Front. Microbiol.">
        <title>High frequency of phylogenetically diverse reductive dehalogenase-homologous genes in deep subseafloor sedimentary metagenomes.</title>
        <authorList>
            <person name="Kawai M."/>
            <person name="Futagami T."/>
            <person name="Toyoda A."/>
            <person name="Takaki Y."/>
            <person name="Nishi S."/>
            <person name="Hori S."/>
            <person name="Arai W."/>
            <person name="Tsubouchi T."/>
            <person name="Morono Y."/>
            <person name="Uchiyama I."/>
            <person name="Ito T."/>
            <person name="Fujiyama A."/>
            <person name="Inagaki F."/>
            <person name="Takami H."/>
        </authorList>
    </citation>
    <scope>NUCLEOTIDE SEQUENCE</scope>
    <source>
        <strain evidence="2">Expedition CK06-06</strain>
    </source>
</reference>
<accession>X0TAT5</accession>
<dbReference type="AlphaFoldDB" id="X0TAT5"/>
<dbReference type="PANTHER" id="PTHR43845:SF1">
    <property type="entry name" value="BLR5969 PROTEIN"/>
    <property type="match status" value="1"/>
</dbReference>
<organism evidence="2">
    <name type="scientific">marine sediment metagenome</name>
    <dbReference type="NCBI Taxonomy" id="412755"/>
    <lineage>
        <taxon>unclassified sequences</taxon>
        <taxon>metagenomes</taxon>
        <taxon>ecological metagenomes</taxon>
    </lineage>
</organism>
<dbReference type="EMBL" id="BARS01004111">
    <property type="protein sequence ID" value="GAF73175.1"/>
    <property type="molecule type" value="Genomic_DNA"/>
</dbReference>
<evidence type="ECO:0000259" key="1">
    <source>
        <dbReference type="Pfam" id="PF00501"/>
    </source>
</evidence>
<comment type="caution">
    <text evidence="2">The sequence shown here is derived from an EMBL/GenBank/DDBJ whole genome shotgun (WGS) entry which is preliminary data.</text>
</comment>
<dbReference type="Gene3D" id="3.40.50.12780">
    <property type="entry name" value="N-terminal domain of ligase-like"/>
    <property type="match status" value="1"/>
</dbReference>
<dbReference type="SUPFAM" id="SSF56801">
    <property type="entry name" value="Acetyl-CoA synthetase-like"/>
    <property type="match status" value="1"/>
</dbReference>
<gene>
    <name evidence="2" type="ORF">S01H1_08010</name>
</gene>
<evidence type="ECO:0000313" key="2">
    <source>
        <dbReference type="EMBL" id="GAF73175.1"/>
    </source>
</evidence>
<dbReference type="InterPro" id="IPR000873">
    <property type="entry name" value="AMP-dep_synth/lig_dom"/>
</dbReference>
<dbReference type="InterPro" id="IPR042099">
    <property type="entry name" value="ANL_N_sf"/>
</dbReference>
<dbReference type="Pfam" id="PF00501">
    <property type="entry name" value="AMP-binding"/>
    <property type="match status" value="1"/>
</dbReference>
<feature type="non-terminal residue" evidence="2">
    <location>
        <position position="252"/>
    </location>
</feature>
<feature type="domain" description="AMP-dependent synthetase/ligase" evidence="1">
    <location>
        <begin position="135"/>
        <end position="230"/>
    </location>
</feature>
<sequence>MDQINKRIMDIIQHAYNNAPTMKTIMDEAGLSPNDIQSIDDLDKIPVTSKDRLAELQAVDPPFGGFLAVPQGELQHIFFSPGPLYEPHAGETGWIDSIREVLLIAGFTSGDVVLNAFGYHFTPSGVLGDQTLREIGATVIPVGVGNPELQIKMMKDLKVTGFVGVPSWLMTLLQKIDDSGLNFLDEFTLEKALVSAEPLPPSLRQTFVDQYKLEITNAYGTAELGFLAYNNDGGLPMQLLETSIIQVVDPDT</sequence>